<protein>
    <submittedName>
        <fullName evidence="3">DUF1616 domain-containing protein</fullName>
    </submittedName>
</protein>
<dbReference type="Pfam" id="PF07760">
    <property type="entry name" value="DUF1616"/>
    <property type="match status" value="1"/>
</dbReference>
<dbReference type="RefSeq" id="WP_248650399.1">
    <property type="nucleotide sequence ID" value="NZ_CP096659.1"/>
</dbReference>
<proteinExistence type="predicted"/>
<feature type="transmembrane region" description="Helical" evidence="1">
    <location>
        <begin position="21"/>
        <end position="41"/>
    </location>
</feature>
<dbReference type="AlphaFoldDB" id="A0A8U0HUC4"/>
<organism evidence="3 4">
    <name type="scientific">Halorussus limi</name>
    <dbReference type="NCBI Taxonomy" id="2938695"/>
    <lineage>
        <taxon>Archaea</taxon>
        <taxon>Methanobacteriati</taxon>
        <taxon>Methanobacteriota</taxon>
        <taxon>Stenosarchaea group</taxon>
        <taxon>Halobacteria</taxon>
        <taxon>Halobacteriales</taxon>
        <taxon>Haladaptataceae</taxon>
        <taxon>Halorussus</taxon>
    </lineage>
</organism>
<dbReference type="PIRSF" id="PIRSF018671">
    <property type="entry name" value="UCP018671"/>
    <property type="match status" value="1"/>
</dbReference>
<feature type="transmembrane region" description="Helical" evidence="1">
    <location>
        <begin position="97"/>
        <end position="116"/>
    </location>
</feature>
<sequence length="338" mass="35532">MSHETPADTWVDRLARPALPVDLLAVVGYVAVAVVVLSQPGVYGTPLAAAIGLPLLFFAPGYALVSALFPGATPDDARADVTLADVRQHGLSGNERAALGFGVSLALLPVLGVAVAVSPWTIAPATVLLSVALATVAFAVVGAGRRLRRPADRRFSLPVGAWLDDARRSVSTGPLSDRVLNVGLAVGVLLAVGAMGYAVASPGPGQSYTSIALLSQNETGELVADDYPRTFERGQSKPLVVELTNHASQPTDYSVVAELQRVRKADDGGAKVVQDQQMATFTPTVGPGQTWQTTHEVTPTMTGENLRLTYLVYEGDPPKNPTTENAYDHVHIWVNVTA</sequence>
<dbReference type="InterPro" id="IPR011674">
    <property type="entry name" value="DUF1616"/>
</dbReference>
<feature type="transmembrane region" description="Helical" evidence="1">
    <location>
        <begin position="47"/>
        <end position="69"/>
    </location>
</feature>
<feature type="domain" description="DUF1616" evidence="2">
    <location>
        <begin position="26"/>
        <end position="335"/>
    </location>
</feature>
<dbReference type="GeneID" id="72187071"/>
<reference evidence="3 4" key="1">
    <citation type="submission" date="2022-04" db="EMBL/GenBank/DDBJ databases">
        <title>Diverse halophilic archaea isolated from saline environments.</title>
        <authorList>
            <person name="Cui H.-L."/>
        </authorList>
    </citation>
    <scope>NUCLEOTIDE SEQUENCE [LARGE SCALE GENOMIC DNA]</scope>
    <source>
        <strain evidence="3 4">XZYJT49</strain>
    </source>
</reference>
<accession>A0A8U0HUC4</accession>
<gene>
    <name evidence="3" type="ORF">M0R89_17690</name>
</gene>
<evidence type="ECO:0000313" key="4">
    <source>
        <dbReference type="Proteomes" id="UP000830729"/>
    </source>
</evidence>
<dbReference type="EMBL" id="CP096659">
    <property type="protein sequence ID" value="UPV74353.1"/>
    <property type="molecule type" value="Genomic_DNA"/>
</dbReference>
<name>A0A8U0HUC4_9EURY</name>
<evidence type="ECO:0000313" key="3">
    <source>
        <dbReference type="EMBL" id="UPV74353.1"/>
    </source>
</evidence>
<feature type="transmembrane region" description="Helical" evidence="1">
    <location>
        <begin position="122"/>
        <end position="144"/>
    </location>
</feature>
<keyword evidence="4" id="KW-1185">Reference proteome</keyword>
<keyword evidence="1" id="KW-1133">Transmembrane helix</keyword>
<dbReference type="Proteomes" id="UP000830729">
    <property type="component" value="Chromosome"/>
</dbReference>
<dbReference type="KEGG" id="halx:M0R89_17690"/>
<keyword evidence="1" id="KW-0812">Transmembrane</keyword>
<feature type="transmembrane region" description="Helical" evidence="1">
    <location>
        <begin position="179"/>
        <end position="200"/>
    </location>
</feature>
<keyword evidence="1" id="KW-0472">Membrane</keyword>
<dbReference type="InterPro" id="IPR014495">
    <property type="entry name" value="UCP018671"/>
</dbReference>
<evidence type="ECO:0000256" key="1">
    <source>
        <dbReference type="SAM" id="Phobius"/>
    </source>
</evidence>
<evidence type="ECO:0000259" key="2">
    <source>
        <dbReference type="Pfam" id="PF07760"/>
    </source>
</evidence>